<dbReference type="InterPro" id="IPR001867">
    <property type="entry name" value="OmpR/PhoB-type_DNA-bd"/>
</dbReference>
<dbReference type="GO" id="GO:0000976">
    <property type="term" value="F:transcription cis-regulatory region binding"/>
    <property type="evidence" value="ECO:0007669"/>
    <property type="project" value="TreeGrafter"/>
</dbReference>
<feature type="domain" description="Response regulatory" evidence="8">
    <location>
        <begin position="4"/>
        <end position="142"/>
    </location>
</feature>
<keyword evidence="5" id="KW-0804">Transcription</keyword>
<dbReference type="SMART" id="SM00862">
    <property type="entry name" value="Trans_reg_C"/>
    <property type="match status" value="1"/>
</dbReference>
<dbReference type="SUPFAM" id="SSF52172">
    <property type="entry name" value="CheY-like"/>
    <property type="match status" value="1"/>
</dbReference>
<reference evidence="10 11" key="1">
    <citation type="submission" date="2016-10" db="EMBL/GenBank/DDBJ databases">
        <authorList>
            <person name="Varghese N."/>
            <person name="Submissions S."/>
        </authorList>
    </citation>
    <scope>NUCLEOTIDE SEQUENCE [LARGE SCALE GENOMIC DNA]</scope>
    <source>
        <strain evidence="10 11">DSM 20586</strain>
    </source>
</reference>
<keyword evidence="2" id="KW-0902">Two-component regulatory system</keyword>
<evidence type="ECO:0000256" key="4">
    <source>
        <dbReference type="ARBA" id="ARBA00023125"/>
    </source>
</evidence>
<dbReference type="Gene3D" id="6.10.250.690">
    <property type="match status" value="1"/>
</dbReference>
<dbReference type="GO" id="GO:0032993">
    <property type="term" value="C:protein-DNA complex"/>
    <property type="evidence" value="ECO:0007669"/>
    <property type="project" value="TreeGrafter"/>
</dbReference>
<keyword evidence="4 7" id="KW-0238">DNA-binding</keyword>
<evidence type="ECO:0000259" key="9">
    <source>
        <dbReference type="PROSITE" id="PS51755"/>
    </source>
</evidence>
<dbReference type="InterPro" id="IPR011006">
    <property type="entry name" value="CheY-like_superfamily"/>
</dbReference>
<evidence type="ECO:0000313" key="10">
    <source>
        <dbReference type="EMBL" id="SEB56647.1"/>
    </source>
</evidence>
<dbReference type="Gene3D" id="1.10.10.10">
    <property type="entry name" value="Winged helix-like DNA-binding domain superfamily/Winged helix DNA-binding domain"/>
    <property type="match status" value="1"/>
</dbReference>
<name>A0AB38A5V6_9ACTN</name>
<keyword evidence="3" id="KW-0805">Transcription regulation</keyword>
<dbReference type="InterPro" id="IPR001789">
    <property type="entry name" value="Sig_transdc_resp-reg_receiver"/>
</dbReference>
<dbReference type="GO" id="GO:0005829">
    <property type="term" value="C:cytosol"/>
    <property type="evidence" value="ECO:0007669"/>
    <property type="project" value="TreeGrafter"/>
</dbReference>
<sequence>MKARILLVEDDRDIVRTLSELLISEGAQVVCCDTQDAAIAYATGAQPGSEIQRGNRMQLTTAHEKPTAAAFDIVLMDISLTQGNGFAACSAIKAAQPNLPVVFLTASGDEFNTVTGLSMGADDYIAKPFRSRELLARIAAILRRQRPAAESLLKTGDVIIDTARARVSKAGAEIDLSAIEYRLLLVLAAHPGTLITRDALREALWDDAGAYVGDNTISVYIKRLRQKLEDDPVEPRIILTVRGRGYKAAEAWN</sequence>
<dbReference type="PROSITE" id="PS50110">
    <property type="entry name" value="RESPONSE_REGULATORY"/>
    <property type="match status" value="1"/>
</dbReference>
<dbReference type="PROSITE" id="PS51755">
    <property type="entry name" value="OMPR_PHOB"/>
    <property type="match status" value="1"/>
</dbReference>
<dbReference type="AlphaFoldDB" id="A0AB38A5V6"/>
<evidence type="ECO:0000256" key="7">
    <source>
        <dbReference type="PROSITE-ProRule" id="PRU01091"/>
    </source>
</evidence>
<evidence type="ECO:0000256" key="6">
    <source>
        <dbReference type="PROSITE-ProRule" id="PRU00169"/>
    </source>
</evidence>
<comment type="caution">
    <text evidence="10">The sequence shown here is derived from an EMBL/GenBank/DDBJ whole genome shotgun (WGS) entry which is preliminary data.</text>
</comment>
<dbReference type="Proteomes" id="UP000183687">
    <property type="component" value="Unassembled WGS sequence"/>
</dbReference>
<evidence type="ECO:0000256" key="1">
    <source>
        <dbReference type="ARBA" id="ARBA00022553"/>
    </source>
</evidence>
<dbReference type="InterPro" id="IPR036388">
    <property type="entry name" value="WH-like_DNA-bd_sf"/>
</dbReference>
<dbReference type="GO" id="GO:0000156">
    <property type="term" value="F:phosphorelay response regulator activity"/>
    <property type="evidence" value="ECO:0007669"/>
    <property type="project" value="TreeGrafter"/>
</dbReference>
<dbReference type="Gene3D" id="3.40.50.2300">
    <property type="match status" value="1"/>
</dbReference>
<evidence type="ECO:0000313" key="11">
    <source>
        <dbReference type="Proteomes" id="UP000183687"/>
    </source>
</evidence>
<dbReference type="Pfam" id="PF00072">
    <property type="entry name" value="Response_reg"/>
    <property type="match status" value="1"/>
</dbReference>
<evidence type="ECO:0000256" key="3">
    <source>
        <dbReference type="ARBA" id="ARBA00023015"/>
    </source>
</evidence>
<dbReference type="PANTHER" id="PTHR48111">
    <property type="entry name" value="REGULATOR OF RPOS"/>
    <property type="match status" value="1"/>
</dbReference>
<accession>A0AB38A5V6</accession>
<dbReference type="RefSeq" id="WP_002563280.1">
    <property type="nucleotide sequence ID" value="NZ_CALJSN010000006.1"/>
</dbReference>
<evidence type="ECO:0000256" key="5">
    <source>
        <dbReference type="ARBA" id="ARBA00023163"/>
    </source>
</evidence>
<keyword evidence="1 6" id="KW-0597">Phosphoprotein</keyword>
<dbReference type="InterPro" id="IPR039420">
    <property type="entry name" value="WalR-like"/>
</dbReference>
<dbReference type="CDD" id="cd00383">
    <property type="entry name" value="trans_reg_C"/>
    <property type="match status" value="1"/>
</dbReference>
<evidence type="ECO:0000259" key="8">
    <source>
        <dbReference type="PROSITE" id="PS50110"/>
    </source>
</evidence>
<gene>
    <name evidence="10" type="ORF">SAMN04489746_0620</name>
</gene>
<dbReference type="Pfam" id="PF00486">
    <property type="entry name" value="Trans_reg_C"/>
    <property type="match status" value="1"/>
</dbReference>
<protein>
    <submittedName>
        <fullName evidence="10">DNA-binding response regulator, OmpR family, contains REC and winged-helix (WHTH) domain</fullName>
    </submittedName>
</protein>
<feature type="DNA-binding region" description="OmpR/PhoB-type" evidence="7">
    <location>
        <begin position="150"/>
        <end position="250"/>
    </location>
</feature>
<dbReference type="GO" id="GO:0006355">
    <property type="term" value="P:regulation of DNA-templated transcription"/>
    <property type="evidence" value="ECO:0007669"/>
    <property type="project" value="InterPro"/>
</dbReference>
<evidence type="ECO:0000256" key="2">
    <source>
        <dbReference type="ARBA" id="ARBA00023012"/>
    </source>
</evidence>
<feature type="modified residue" description="4-aspartylphosphate" evidence="6">
    <location>
        <position position="77"/>
    </location>
</feature>
<dbReference type="PANTHER" id="PTHR48111:SF1">
    <property type="entry name" value="TWO-COMPONENT RESPONSE REGULATOR ORR33"/>
    <property type="match status" value="1"/>
</dbReference>
<dbReference type="EMBL" id="FNSH01000001">
    <property type="protein sequence ID" value="SEB56647.1"/>
    <property type="molecule type" value="Genomic_DNA"/>
</dbReference>
<feature type="domain" description="OmpR/PhoB-type" evidence="9">
    <location>
        <begin position="150"/>
        <end position="250"/>
    </location>
</feature>
<dbReference type="SMART" id="SM00448">
    <property type="entry name" value="REC"/>
    <property type="match status" value="1"/>
</dbReference>
<proteinExistence type="predicted"/>
<organism evidence="10 11">
    <name type="scientific">Atopobium minutum</name>
    <dbReference type="NCBI Taxonomy" id="1381"/>
    <lineage>
        <taxon>Bacteria</taxon>
        <taxon>Bacillati</taxon>
        <taxon>Actinomycetota</taxon>
        <taxon>Coriobacteriia</taxon>
        <taxon>Coriobacteriales</taxon>
        <taxon>Atopobiaceae</taxon>
        <taxon>Atopobium</taxon>
    </lineage>
</organism>